<evidence type="ECO:0000256" key="1">
    <source>
        <dbReference type="PROSITE-ProRule" id="PRU00325"/>
    </source>
</evidence>
<comment type="caution">
    <text evidence="4">The sequence shown here is derived from an EMBL/GenBank/DDBJ whole genome shotgun (WGS) entry which is preliminary data.</text>
</comment>
<evidence type="ECO:0000313" key="4">
    <source>
        <dbReference type="EMBL" id="KAJ8909921.1"/>
    </source>
</evidence>
<reference evidence="4 5" key="1">
    <citation type="journal article" date="2023" name="Insect Mol. Biol.">
        <title>Genome sequencing provides insights into the evolution of gene families encoding plant cell wall-degrading enzymes in longhorned beetles.</title>
        <authorList>
            <person name="Shin N.R."/>
            <person name="Okamura Y."/>
            <person name="Kirsch R."/>
            <person name="Pauchet Y."/>
        </authorList>
    </citation>
    <scope>NUCLEOTIDE SEQUENCE [LARGE SCALE GENOMIC DNA]</scope>
    <source>
        <strain evidence="4">EAD_L_NR</strain>
    </source>
</reference>
<dbReference type="PROSITE" id="PS50800">
    <property type="entry name" value="SAP"/>
    <property type="match status" value="1"/>
</dbReference>
<evidence type="ECO:0000259" key="3">
    <source>
        <dbReference type="PROSITE" id="PS50966"/>
    </source>
</evidence>
<dbReference type="AlphaFoldDB" id="A0AAV8V6Y0"/>
<name>A0AAV8V6Y0_9CUCU</name>
<dbReference type="GO" id="GO:0008270">
    <property type="term" value="F:zinc ion binding"/>
    <property type="evidence" value="ECO:0007669"/>
    <property type="project" value="UniProtKB-KW"/>
</dbReference>
<feature type="domain" description="SWIM-type" evidence="3">
    <location>
        <begin position="129"/>
        <end position="170"/>
    </location>
</feature>
<sequence>MNIQQVKEELQKLGAKTTGTKKQLDRRFLLWKEKKLDEGLFQVQPMKLINPQPFPIDNYKPLIDFKGQIIMTYKSIDEYFEVNLAKKGKEKGRILAIKLFIKCTKVAVKDCKYFILSRCCAEQKKTVEYDLKIIITQNSCKVVQASCSCPAGSGFFAACKHMGALCYSLEYFSISGTSTWCHTYQNECEAGPGTRNGIRFGCNEHDYCLENNLDVFMDARYVEYGLETEEEARLCYEKSTTYEVFQIGLIVPNKHRQEKNSAELVLHCSYLEITECGVILKKNTCTMLKSSLKVIPNIDISASFVPLIYTSRIHTLLSQKYCSSKSSRSYTCHFKKSFSRHSSFIQSLSKFVSLEATLRDLPPGRAPPVYVIQGKMYHHISNININAQRERYGPIYFLDTEASVDQRHDNNQTLDRNLIARLEYLFREINPYARAYMHLRE</sequence>
<dbReference type="Pfam" id="PF04434">
    <property type="entry name" value="SWIM"/>
    <property type="match status" value="1"/>
</dbReference>
<accession>A0AAV8V6Y0</accession>
<dbReference type="EMBL" id="JANEYG010000387">
    <property type="protein sequence ID" value="KAJ8909921.1"/>
    <property type="molecule type" value="Genomic_DNA"/>
</dbReference>
<feature type="domain" description="SAP" evidence="2">
    <location>
        <begin position="1"/>
        <end position="32"/>
    </location>
</feature>
<organism evidence="4 5">
    <name type="scientific">Exocentrus adspersus</name>
    <dbReference type="NCBI Taxonomy" id="1586481"/>
    <lineage>
        <taxon>Eukaryota</taxon>
        <taxon>Metazoa</taxon>
        <taxon>Ecdysozoa</taxon>
        <taxon>Arthropoda</taxon>
        <taxon>Hexapoda</taxon>
        <taxon>Insecta</taxon>
        <taxon>Pterygota</taxon>
        <taxon>Neoptera</taxon>
        <taxon>Endopterygota</taxon>
        <taxon>Coleoptera</taxon>
        <taxon>Polyphaga</taxon>
        <taxon>Cucujiformia</taxon>
        <taxon>Chrysomeloidea</taxon>
        <taxon>Cerambycidae</taxon>
        <taxon>Lamiinae</taxon>
        <taxon>Acanthocinini</taxon>
        <taxon>Exocentrus</taxon>
    </lineage>
</organism>
<dbReference type="Proteomes" id="UP001159042">
    <property type="component" value="Unassembled WGS sequence"/>
</dbReference>
<keyword evidence="1" id="KW-0862">Zinc</keyword>
<dbReference type="PROSITE" id="PS50966">
    <property type="entry name" value="ZF_SWIM"/>
    <property type="match status" value="1"/>
</dbReference>
<keyword evidence="5" id="KW-1185">Reference proteome</keyword>
<dbReference type="InterPro" id="IPR007527">
    <property type="entry name" value="Znf_SWIM"/>
</dbReference>
<evidence type="ECO:0000259" key="2">
    <source>
        <dbReference type="PROSITE" id="PS50800"/>
    </source>
</evidence>
<dbReference type="InterPro" id="IPR003034">
    <property type="entry name" value="SAP_dom"/>
</dbReference>
<gene>
    <name evidence="4" type="ORF">NQ315_017225</name>
</gene>
<protein>
    <recommendedName>
        <fullName evidence="6">SWIM-type domain-containing protein</fullName>
    </recommendedName>
</protein>
<keyword evidence="1" id="KW-0863">Zinc-finger</keyword>
<keyword evidence="1" id="KW-0479">Metal-binding</keyword>
<evidence type="ECO:0008006" key="6">
    <source>
        <dbReference type="Google" id="ProtNLM"/>
    </source>
</evidence>
<evidence type="ECO:0000313" key="5">
    <source>
        <dbReference type="Proteomes" id="UP001159042"/>
    </source>
</evidence>
<proteinExistence type="predicted"/>